<sequence length="688" mass="78011">MILVLISMLLFRRNRATNSFQHIVGIFVASCGGARRIIDVLHAMGISVSYDTVQRSLVNLSDDAKKQARAFIEKSDRLFGVVYDNINLTNRKASQRLDSTTQQINATTLAVFSFPSTFTRAAYAQALSLLERQKLAGLRQELKLKDLTPSEETQANATKAFEHAVRTLLLDHIPGKMQTKNKLRNKLKKGIKKLKPSIRVLGHERTAFFPLPALDEEEVSVGGTIRVVELIFMKLLGLAPAAIYRYLQILVGDWLTIRNLRLMKEEHSDEFTPFNRMDWVQEASMPFHFQLNAVYMLFRTHFTLASVRNAPTTLDHHRQLLKRAKLDAKKPEYNKAKELVLHSLVARVLDCARLKLKLEKVDDMKTWVPNWEEFDAVARDIVSSYTSSAAAHDALEKGDDVLAHSILFIRDALFFYEFCDAICDADVGRMWVVYDFWVFMMRGAGCHNYGNEILEMKAQYYHELPPLLRDVMERTWLVNRWGRKGRSIPTDLYLEHNNGFIKNIFAAMGSNATIKHIQDKSSACVEVLRTLAHQMTEWFGVRDPHRGHTQVPPEADIAALCLDLSVHKVHTFTPNRSLSATKARRGKKGKTPEDAATTTVSAVHDVLLDGMSMLTEKNLYIYWLKRTGMGGTDIYHEEDGEVPAGDEMGAGTAFEDPDGRMDIDTSLDPELDRDVDVSAEFLFTDTSQ</sequence>
<dbReference type="PROSITE" id="PS51012">
    <property type="entry name" value="ABC_TM2"/>
    <property type="match status" value="1"/>
</dbReference>
<dbReference type="EMBL" id="SGPM01000849">
    <property type="protein sequence ID" value="THH15175.1"/>
    <property type="molecule type" value="Genomic_DNA"/>
</dbReference>
<dbReference type="InterPro" id="IPR047817">
    <property type="entry name" value="ABC2_TM_bact-type"/>
</dbReference>
<feature type="chain" id="PRO_5020634470" description="ABC transmembrane type-2 domain-containing protein" evidence="2">
    <location>
        <begin position="17"/>
        <end position="688"/>
    </location>
</feature>
<evidence type="ECO:0000256" key="2">
    <source>
        <dbReference type="SAM" id="SignalP"/>
    </source>
</evidence>
<keyword evidence="5" id="KW-1185">Reference proteome</keyword>
<feature type="region of interest" description="Disordered" evidence="1">
    <location>
        <begin position="576"/>
        <end position="596"/>
    </location>
</feature>
<feature type="region of interest" description="Disordered" evidence="1">
    <location>
        <begin position="641"/>
        <end position="661"/>
    </location>
</feature>
<dbReference type="InterPro" id="IPR046496">
    <property type="entry name" value="DUF6589"/>
</dbReference>
<dbReference type="Proteomes" id="UP000308730">
    <property type="component" value="Unassembled WGS sequence"/>
</dbReference>
<feature type="signal peptide" evidence="2">
    <location>
        <begin position="1"/>
        <end position="16"/>
    </location>
</feature>
<reference evidence="4 5" key="1">
    <citation type="submission" date="2019-02" db="EMBL/GenBank/DDBJ databases">
        <title>Genome sequencing of the rare red list fungi Antrodiella citrinella (Flaviporus citrinellus).</title>
        <authorList>
            <person name="Buettner E."/>
            <person name="Kellner H."/>
        </authorList>
    </citation>
    <scope>NUCLEOTIDE SEQUENCE [LARGE SCALE GENOMIC DNA]</scope>
    <source>
        <strain evidence="4 5">DSM 108506</strain>
    </source>
</reference>
<dbReference type="Pfam" id="PF20231">
    <property type="entry name" value="DUF6589"/>
    <property type="match status" value="1"/>
</dbReference>
<evidence type="ECO:0000256" key="1">
    <source>
        <dbReference type="SAM" id="MobiDB-lite"/>
    </source>
</evidence>
<evidence type="ECO:0000259" key="3">
    <source>
        <dbReference type="PROSITE" id="PS51012"/>
    </source>
</evidence>
<keyword evidence="2" id="KW-0732">Signal</keyword>
<evidence type="ECO:0000313" key="5">
    <source>
        <dbReference type="Proteomes" id="UP000308730"/>
    </source>
</evidence>
<organism evidence="4 5">
    <name type="scientific">Antrodiella citrinella</name>
    <dbReference type="NCBI Taxonomy" id="2447956"/>
    <lineage>
        <taxon>Eukaryota</taxon>
        <taxon>Fungi</taxon>
        <taxon>Dikarya</taxon>
        <taxon>Basidiomycota</taxon>
        <taxon>Agaricomycotina</taxon>
        <taxon>Agaricomycetes</taxon>
        <taxon>Polyporales</taxon>
        <taxon>Steccherinaceae</taxon>
        <taxon>Antrodiella</taxon>
    </lineage>
</organism>
<comment type="caution">
    <text evidence="4">The sequence shown here is derived from an EMBL/GenBank/DDBJ whole genome shotgun (WGS) entry which is preliminary data.</text>
</comment>
<accession>A0A4S4LSN4</accession>
<feature type="domain" description="ABC transmembrane type-2" evidence="3">
    <location>
        <begin position="1"/>
        <end position="14"/>
    </location>
</feature>
<gene>
    <name evidence="4" type="ORF">EUX98_g9507</name>
</gene>
<dbReference type="AlphaFoldDB" id="A0A4S4LSN4"/>
<evidence type="ECO:0000313" key="4">
    <source>
        <dbReference type="EMBL" id="THH15175.1"/>
    </source>
</evidence>
<name>A0A4S4LSN4_9APHY</name>
<protein>
    <recommendedName>
        <fullName evidence="3">ABC transmembrane type-2 domain-containing protein</fullName>
    </recommendedName>
</protein>
<proteinExistence type="predicted"/>
<dbReference type="OrthoDB" id="3207600at2759"/>